<evidence type="ECO:0000313" key="3">
    <source>
        <dbReference type="Proteomes" id="UP000198290"/>
    </source>
</evidence>
<protein>
    <submittedName>
        <fullName evidence="2">Uncharacterized protein</fullName>
    </submittedName>
</protein>
<dbReference type="EMBL" id="AP018823">
    <property type="protein sequence ID" value="BBF86324.1"/>
    <property type="molecule type" value="Genomic_DNA"/>
</dbReference>
<name>A0A3G9GG27_9NEIS</name>
<reference evidence="2 3" key="2">
    <citation type="journal article" date="2017" name="Genome Announc.">
        <title>Draft genome sequence of Aquitalea magnusonii strain H3, a plant growth-promoting bacterium of duckweed Lemna minor.</title>
        <authorList>
            <person name="Ishizawa H."/>
            <person name="Kuroda M."/>
            <person name="Ike M."/>
        </authorList>
    </citation>
    <scope>NUCLEOTIDE SEQUENCE [LARGE SCALE GENOMIC DNA]</scope>
    <source>
        <strain evidence="2 3">H3</strain>
    </source>
</reference>
<dbReference type="KEGG" id="amah:DLM_2723"/>
<dbReference type="Proteomes" id="UP000198290">
    <property type="component" value="Chromosome"/>
</dbReference>
<evidence type="ECO:0000313" key="2">
    <source>
        <dbReference type="EMBL" id="BBF86324.1"/>
    </source>
</evidence>
<gene>
    <name evidence="2" type="ORF">DLM_2723</name>
</gene>
<organism evidence="2 3">
    <name type="scientific">Aquitalea magnusonii</name>
    <dbReference type="NCBI Taxonomy" id="332411"/>
    <lineage>
        <taxon>Bacteria</taxon>
        <taxon>Pseudomonadati</taxon>
        <taxon>Pseudomonadota</taxon>
        <taxon>Betaproteobacteria</taxon>
        <taxon>Neisseriales</taxon>
        <taxon>Chromobacteriaceae</taxon>
        <taxon>Aquitalea</taxon>
    </lineage>
</organism>
<reference evidence="3" key="3">
    <citation type="journal article" date="2017" name="Plant Physiol. Biochem.">
        <title>Differential oxidative and antioxidative response of duckweed Lemna minor toward plant growth promoting/inhibiting bacteria.</title>
        <authorList>
            <person name="Ishizawa H."/>
            <person name="Kuroda M."/>
            <person name="Morikawa M."/>
            <person name="Ike M."/>
        </authorList>
    </citation>
    <scope>NUCLEOTIDE SEQUENCE [LARGE SCALE GENOMIC DNA]</scope>
    <source>
        <strain evidence="3">H3</strain>
    </source>
</reference>
<accession>A0A3G9GG27</accession>
<sequence length="48" mass="5057">MAIHGVDSAVDKTPAGGRQCKVTGTCRWRGGGSQRKVPDRASITQQMG</sequence>
<reference evidence="3" key="1">
    <citation type="journal article" date="2017" name="Biotechnol. Biofuels">
        <title>Evaluation of environmental bacterial communities as a factor affecting the growth of duckweed Lemna minor.</title>
        <authorList>
            <person name="Ishizawa H."/>
            <person name="Kuroda M."/>
            <person name="Morikawa M."/>
            <person name="Ike M."/>
        </authorList>
    </citation>
    <scope>NUCLEOTIDE SEQUENCE [LARGE SCALE GENOMIC DNA]</scope>
    <source>
        <strain evidence="3">H3</strain>
    </source>
</reference>
<dbReference type="AlphaFoldDB" id="A0A3G9GG27"/>
<feature type="region of interest" description="Disordered" evidence="1">
    <location>
        <begin position="1"/>
        <end position="48"/>
    </location>
</feature>
<evidence type="ECO:0000256" key="1">
    <source>
        <dbReference type="SAM" id="MobiDB-lite"/>
    </source>
</evidence>
<proteinExistence type="predicted"/>
<keyword evidence="3" id="KW-1185">Reference proteome</keyword>